<evidence type="ECO:0000313" key="8">
    <source>
        <dbReference type="Proteomes" id="UP001652431"/>
    </source>
</evidence>
<protein>
    <recommendedName>
        <fullName evidence="1">thiosulfate sulfurtransferase</fullName>
        <ecNumber evidence="1">2.8.1.1</ecNumber>
    </recommendedName>
</protein>
<proteinExistence type="predicted"/>
<dbReference type="PROSITE" id="PS50206">
    <property type="entry name" value="RHODANESE_3"/>
    <property type="match status" value="2"/>
</dbReference>
<evidence type="ECO:0000259" key="6">
    <source>
        <dbReference type="PROSITE" id="PS51272"/>
    </source>
</evidence>
<dbReference type="InterPro" id="IPR036873">
    <property type="entry name" value="Rhodanese-like_dom_sf"/>
</dbReference>
<evidence type="ECO:0000256" key="2">
    <source>
        <dbReference type="ARBA" id="ARBA00022737"/>
    </source>
</evidence>
<dbReference type="PANTHER" id="PTHR43855">
    <property type="entry name" value="THIOSULFATE SULFURTRANSFERASE"/>
    <property type="match status" value="1"/>
</dbReference>
<sequence>MKMKTTLALFAAMAAVMAVPLSADAKEFTDVASDHWYYDYVSEISDKGIMTGKDAAGTVFAPAENIPRAQFATVLYRMAGSPEVKYSSVFKDVPDGQWYTKPIMWVYQAKVANGYTDGSGNFGTNDQITREQIAKMMYSYQKYMGYDVSGTTELDTFPDGGSVSSFATEYVKWAVAEGVISGKENAATGQKYLDPQASANRAEIATIISRTLVPFEGDYVIDAAEAKSKIGEEDVIFVDGRGVEKSAETIKGAVISDWKDWSVNLNPDNSSTGVPGWWQMQSVEKMNETFSNLGLSKDKEIILLGETVNGWGDDARLMWQLRVAGYENVKIVDGGYSALIAAGAPTQKGTSTLAKVDAEVTSKNLKHVVTTDILKANYDSYKIVDVRADEEYNGECLYNEKAGGHLPGAVHLRYTDLFYADGTLRPVNELTKWFESAGLDKEDEIVSYCTAGIRSSYMQVVMEMCGFENSINYDESFWGWTENEGLLEK</sequence>
<evidence type="ECO:0000313" key="7">
    <source>
        <dbReference type="EMBL" id="MCU6685282.1"/>
    </source>
</evidence>
<reference evidence="7 8" key="1">
    <citation type="journal article" date="2021" name="ISME Commun">
        <title>Automated analysis of genomic sequences facilitates high-throughput and comprehensive description of bacteria.</title>
        <authorList>
            <person name="Hitch T.C.A."/>
        </authorList>
    </citation>
    <scope>NUCLEOTIDE SEQUENCE [LARGE SCALE GENOMIC DNA]</scope>
    <source>
        <strain evidence="7 8">Sanger_03</strain>
    </source>
</reference>
<dbReference type="InterPro" id="IPR051126">
    <property type="entry name" value="Thiosulfate_sulfurtransferase"/>
</dbReference>
<dbReference type="Gene3D" id="3.40.250.10">
    <property type="entry name" value="Rhodanese-like domain"/>
    <property type="match status" value="2"/>
</dbReference>
<evidence type="ECO:0000256" key="1">
    <source>
        <dbReference type="ARBA" id="ARBA00012245"/>
    </source>
</evidence>
<dbReference type="Proteomes" id="UP001652431">
    <property type="component" value="Unassembled WGS sequence"/>
</dbReference>
<evidence type="ECO:0000256" key="4">
    <source>
        <dbReference type="SAM" id="SignalP"/>
    </source>
</evidence>
<feature type="domain" description="SLH" evidence="6">
    <location>
        <begin position="24"/>
        <end position="89"/>
    </location>
</feature>
<feature type="chain" id="PRO_5045800732" description="thiosulfate sulfurtransferase" evidence="4">
    <location>
        <begin position="26"/>
        <end position="489"/>
    </location>
</feature>
<dbReference type="EMBL" id="JAOQJU010000001">
    <property type="protein sequence ID" value="MCU6685282.1"/>
    <property type="molecule type" value="Genomic_DNA"/>
</dbReference>
<feature type="domain" description="SLH" evidence="6">
    <location>
        <begin position="90"/>
        <end position="151"/>
    </location>
</feature>
<evidence type="ECO:0000259" key="5">
    <source>
        <dbReference type="PROSITE" id="PS50206"/>
    </source>
</evidence>
<name>A0ABT2RIP8_9FIRM</name>
<dbReference type="PROSITE" id="PS51272">
    <property type="entry name" value="SLH"/>
    <property type="match status" value="3"/>
</dbReference>
<dbReference type="InterPro" id="IPR001763">
    <property type="entry name" value="Rhodanese-like_dom"/>
</dbReference>
<comment type="caution">
    <text evidence="7">The sequence shown here is derived from an EMBL/GenBank/DDBJ whole genome shotgun (WGS) entry which is preliminary data.</text>
</comment>
<feature type="domain" description="Rhodanese" evidence="5">
    <location>
        <begin position="377"/>
        <end position="489"/>
    </location>
</feature>
<keyword evidence="2" id="KW-0677">Repeat</keyword>
<comment type="catalytic activity">
    <reaction evidence="3">
        <text>thiosulfate + hydrogen cyanide = thiocyanate + sulfite + 2 H(+)</text>
        <dbReference type="Rhea" id="RHEA:16881"/>
        <dbReference type="ChEBI" id="CHEBI:15378"/>
        <dbReference type="ChEBI" id="CHEBI:17359"/>
        <dbReference type="ChEBI" id="CHEBI:18022"/>
        <dbReference type="ChEBI" id="CHEBI:18407"/>
        <dbReference type="ChEBI" id="CHEBI:33542"/>
        <dbReference type="EC" id="2.8.1.1"/>
    </reaction>
</comment>
<dbReference type="Pfam" id="PF00581">
    <property type="entry name" value="Rhodanese"/>
    <property type="match status" value="2"/>
</dbReference>
<feature type="domain" description="Rhodanese" evidence="5">
    <location>
        <begin position="231"/>
        <end position="348"/>
    </location>
</feature>
<dbReference type="EC" id="2.8.1.1" evidence="1"/>
<dbReference type="PANTHER" id="PTHR43855:SF1">
    <property type="entry name" value="THIOSULFATE SULFURTRANSFERASE"/>
    <property type="match status" value="1"/>
</dbReference>
<feature type="signal peptide" evidence="4">
    <location>
        <begin position="1"/>
        <end position="25"/>
    </location>
</feature>
<dbReference type="RefSeq" id="WP_158367545.1">
    <property type="nucleotide sequence ID" value="NZ_JAOQJU010000001.1"/>
</dbReference>
<dbReference type="SUPFAM" id="SSF52821">
    <property type="entry name" value="Rhodanese/Cell cycle control phosphatase"/>
    <property type="match status" value="2"/>
</dbReference>
<organism evidence="7 8">
    <name type="scientific">Dorea acetigenes</name>
    <dbReference type="NCBI Taxonomy" id="2981787"/>
    <lineage>
        <taxon>Bacteria</taxon>
        <taxon>Bacillati</taxon>
        <taxon>Bacillota</taxon>
        <taxon>Clostridia</taxon>
        <taxon>Lachnospirales</taxon>
        <taxon>Lachnospiraceae</taxon>
        <taxon>Dorea</taxon>
    </lineage>
</organism>
<feature type="domain" description="SLH" evidence="6">
    <location>
        <begin position="154"/>
        <end position="222"/>
    </location>
</feature>
<dbReference type="InterPro" id="IPR001119">
    <property type="entry name" value="SLH_dom"/>
</dbReference>
<keyword evidence="8" id="KW-1185">Reference proteome</keyword>
<gene>
    <name evidence="7" type="ORF">OCV99_01725</name>
</gene>
<accession>A0ABT2RIP8</accession>
<dbReference type="SMART" id="SM00450">
    <property type="entry name" value="RHOD"/>
    <property type="match status" value="2"/>
</dbReference>
<dbReference type="Pfam" id="PF00395">
    <property type="entry name" value="SLH"/>
    <property type="match status" value="3"/>
</dbReference>
<evidence type="ECO:0000256" key="3">
    <source>
        <dbReference type="ARBA" id="ARBA00047549"/>
    </source>
</evidence>
<keyword evidence="4" id="KW-0732">Signal</keyword>